<keyword evidence="2" id="KW-1133">Transmembrane helix</keyword>
<feature type="transmembrane region" description="Helical" evidence="2">
    <location>
        <begin position="77"/>
        <end position="99"/>
    </location>
</feature>
<dbReference type="Proteomes" id="UP001642464">
    <property type="component" value="Unassembled WGS sequence"/>
</dbReference>
<feature type="transmembrane region" description="Helical" evidence="2">
    <location>
        <begin position="42"/>
        <end position="65"/>
    </location>
</feature>
<accession>A0ABP0PZ72</accession>
<feature type="transmembrane region" description="Helical" evidence="2">
    <location>
        <begin position="284"/>
        <end position="309"/>
    </location>
</feature>
<evidence type="ECO:0000256" key="1">
    <source>
        <dbReference type="SAM" id="MobiDB-lite"/>
    </source>
</evidence>
<evidence type="ECO:0000256" key="2">
    <source>
        <dbReference type="SAM" id="Phobius"/>
    </source>
</evidence>
<name>A0ABP0PZ72_9DINO</name>
<comment type="caution">
    <text evidence="3">The sequence shown here is derived from an EMBL/GenBank/DDBJ whole genome shotgun (WGS) entry which is preliminary data.</text>
</comment>
<organism evidence="3 4">
    <name type="scientific">Durusdinium trenchii</name>
    <dbReference type="NCBI Taxonomy" id="1381693"/>
    <lineage>
        <taxon>Eukaryota</taxon>
        <taxon>Sar</taxon>
        <taxon>Alveolata</taxon>
        <taxon>Dinophyceae</taxon>
        <taxon>Suessiales</taxon>
        <taxon>Symbiodiniaceae</taxon>
        <taxon>Durusdinium</taxon>
    </lineage>
</organism>
<dbReference type="EMBL" id="CAXAMM010038825">
    <property type="protein sequence ID" value="CAK9081311.1"/>
    <property type="molecule type" value="Genomic_DNA"/>
</dbReference>
<keyword evidence="2" id="KW-0812">Transmembrane</keyword>
<keyword evidence="4" id="KW-1185">Reference proteome</keyword>
<gene>
    <name evidence="3" type="ORF">SCF082_LOCUS38715</name>
</gene>
<sequence length="421" mass="47206">MSQVQGARDEEQGSLDEGVAAESREHESDATETSRNQARVSIVFFGKIIHSCCSFLIAIALLCAIVPTTMLQHPSGFYYLGSAGICALVWGVMVLASGLESLAIPAAWIDAPKDDTFATAEETLRETFPKTPAGTRVCECIFILARGLANPVVLAYGYLTLPARNPYEALNFFRYCLAWFEMPIALVLIILTIFKGMNWACCARGRALSTFARQLYRSGRFSALSFLHMASPPKMLKTVLAARRRIILLVAKQKEPASISRTADQSRSTLMLKKELNNWETFNLLLRTVVVGLAMPMVYVTAAVGAVLVKISQVSFVATKQVNEWTMLEYIQFLSFVNALTGLGEDTNILVQQKLVWERYSEDLDRDISEDRELLLGWWRTRLCDDLQREFGWFRGAIFAITLNQDDVSRLRLRAGRKETE</sequence>
<feature type="region of interest" description="Disordered" evidence="1">
    <location>
        <begin position="1"/>
        <end position="33"/>
    </location>
</feature>
<feature type="transmembrane region" description="Helical" evidence="2">
    <location>
        <begin position="172"/>
        <end position="194"/>
    </location>
</feature>
<evidence type="ECO:0000313" key="4">
    <source>
        <dbReference type="Proteomes" id="UP001642464"/>
    </source>
</evidence>
<evidence type="ECO:0000313" key="3">
    <source>
        <dbReference type="EMBL" id="CAK9081311.1"/>
    </source>
</evidence>
<protein>
    <submittedName>
        <fullName evidence="3">Uncharacterized protein</fullName>
    </submittedName>
</protein>
<reference evidence="3 4" key="1">
    <citation type="submission" date="2024-02" db="EMBL/GenBank/DDBJ databases">
        <authorList>
            <person name="Chen Y."/>
            <person name="Shah S."/>
            <person name="Dougan E. K."/>
            <person name="Thang M."/>
            <person name="Chan C."/>
        </authorList>
    </citation>
    <scope>NUCLEOTIDE SEQUENCE [LARGE SCALE GENOMIC DNA]</scope>
</reference>
<proteinExistence type="predicted"/>
<keyword evidence="2" id="KW-0472">Membrane</keyword>